<comment type="pathway">
    <text evidence="2">Lipid metabolism; fatty acid biosynthesis.</text>
</comment>
<comment type="subunit">
    <text evidence="4">Homodimer.</text>
</comment>
<dbReference type="InterPro" id="IPR014031">
    <property type="entry name" value="Ketoacyl_synth_C"/>
</dbReference>
<dbReference type="PROSITE" id="PS00606">
    <property type="entry name" value="KS3_1"/>
    <property type="match status" value="1"/>
</dbReference>
<evidence type="ECO:0000256" key="12">
    <source>
        <dbReference type="ARBA" id="ARBA00023315"/>
    </source>
</evidence>
<dbReference type="PANTHER" id="PTHR11712:SF306">
    <property type="entry name" value="3-OXOACYL-[ACYL-CARRIER-PROTEIN] SYNTHASE 1"/>
    <property type="match status" value="1"/>
</dbReference>
<comment type="similarity">
    <text evidence="3 18">Belongs to the thiolase-like superfamily. Beta-ketoacyl-ACP synthases family.</text>
</comment>
<dbReference type="Pfam" id="PF00109">
    <property type="entry name" value="ketoacyl-synt"/>
    <property type="match status" value="1"/>
</dbReference>
<dbReference type="GO" id="GO:0004315">
    <property type="term" value="F:3-oxoacyl-[acyl-carrier-protein] synthase activity"/>
    <property type="evidence" value="ECO:0007669"/>
    <property type="project" value="UniProtKB-EC"/>
</dbReference>
<evidence type="ECO:0000256" key="11">
    <source>
        <dbReference type="ARBA" id="ARBA00023160"/>
    </source>
</evidence>
<dbReference type="CDD" id="cd00834">
    <property type="entry name" value="KAS_I_II"/>
    <property type="match status" value="1"/>
</dbReference>
<dbReference type="InterPro" id="IPR020841">
    <property type="entry name" value="PKS_Beta-ketoAc_synthase_dom"/>
</dbReference>
<evidence type="ECO:0000256" key="16">
    <source>
        <dbReference type="ARBA" id="ARBA00048121"/>
    </source>
</evidence>
<dbReference type="AlphaFoldDB" id="A0A3V3U4W5"/>
<evidence type="ECO:0000313" key="21">
    <source>
        <dbReference type="EMBL" id="HAE1515626.1"/>
    </source>
</evidence>
<gene>
    <name evidence="21" type="primary">fabB</name>
    <name evidence="20" type="ORF">DN323_18570</name>
    <name evidence="21" type="ORF">G2992_17735</name>
</gene>
<dbReference type="EMBL" id="AAHEPM010000014">
    <property type="protein sequence ID" value="EBV2397581.1"/>
    <property type="molecule type" value="Genomic_DNA"/>
</dbReference>
<dbReference type="PROSITE" id="PS52004">
    <property type="entry name" value="KS3_2"/>
    <property type="match status" value="1"/>
</dbReference>
<proteinExistence type="inferred from homology"/>
<dbReference type="GO" id="GO:0005829">
    <property type="term" value="C:cytosol"/>
    <property type="evidence" value="ECO:0007669"/>
    <property type="project" value="TreeGrafter"/>
</dbReference>
<sequence>MKRAVITGLGIVSSIGNNQQEVLASLREGRSGITFSQELKDAGMRSQVWGNVKLDTTGLIDRKVVRFMSDASIYAYLSMEQAVADAGLAPEVYQNNPRVGLIAGSGGGSPKFQVFGADAMRSPRGLKAVGPYVVTKAMASGVSACLATPFKIYGVNYSISSACATSAHCIGNAVEQIQLGKQDIVFAGGGEELCWEMACEFDAMGALSTKCNDTPEKASRTYDAHRDGFVIAGGGGMVVVEELEHALARGAHIYAEIVGYGATSDGADMVAPSGEGAVRCMQMAMHGVDTPIDYLNSHGTSTPVGDVKELGAIREVFGDNSPAISATKAMTGHSLGAAGVQEAIYSLLMLEHGFIAPSINIEELDEQAAGLNIVTETTERELTTVMSNSFGFGGTNATLVMRKL</sequence>
<keyword evidence="11" id="KW-0275">Fatty acid biosynthesis</keyword>
<evidence type="ECO:0000256" key="9">
    <source>
        <dbReference type="ARBA" id="ARBA00022832"/>
    </source>
</evidence>
<evidence type="ECO:0000256" key="18">
    <source>
        <dbReference type="RuleBase" id="RU003694"/>
    </source>
</evidence>
<evidence type="ECO:0000256" key="4">
    <source>
        <dbReference type="ARBA" id="ARBA00011738"/>
    </source>
</evidence>
<comment type="catalytic activity">
    <reaction evidence="17">
        <text>a fatty acyl-[ACP] + malonyl-[ACP] + H(+) = a 3-oxoacyl-[ACP] + holo-[ACP] + CO2</text>
        <dbReference type="Rhea" id="RHEA:22836"/>
        <dbReference type="Rhea" id="RHEA-COMP:9623"/>
        <dbReference type="Rhea" id="RHEA-COMP:9685"/>
        <dbReference type="Rhea" id="RHEA-COMP:9916"/>
        <dbReference type="Rhea" id="RHEA-COMP:14125"/>
        <dbReference type="ChEBI" id="CHEBI:15378"/>
        <dbReference type="ChEBI" id="CHEBI:16526"/>
        <dbReference type="ChEBI" id="CHEBI:64479"/>
        <dbReference type="ChEBI" id="CHEBI:78449"/>
        <dbReference type="ChEBI" id="CHEBI:78776"/>
        <dbReference type="ChEBI" id="CHEBI:138651"/>
        <dbReference type="EC" id="2.3.1.41"/>
    </reaction>
    <physiologicalReaction direction="left-to-right" evidence="17">
        <dbReference type="Rhea" id="RHEA:22837"/>
    </physiologicalReaction>
</comment>
<evidence type="ECO:0000256" key="13">
    <source>
        <dbReference type="ARBA" id="ARBA00039450"/>
    </source>
</evidence>
<comment type="caution">
    <text evidence="21">The sequence shown here is derived from an EMBL/GenBank/DDBJ whole genome shotgun (WGS) entry which is preliminary data.</text>
</comment>
<protein>
    <recommendedName>
        <fullName evidence="13">3-oxoacyl-[acyl-carrier-protein] synthase 1</fullName>
        <ecNumber evidence="5">2.3.1.41</ecNumber>
    </recommendedName>
    <alternativeName>
        <fullName evidence="14">3-oxoacyl-[acyl-carrier-protein] synthase I</fullName>
    </alternativeName>
    <alternativeName>
        <fullName evidence="15">Beta-ketoacyl-ACP synthase I</fullName>
    </alternativeName>
</protein>
<evidence type="ECO:0000256" key="5">
    <source>
        <dbReference type="ARBA" id="ARBA00013191"/>
    </source>
</evidence>
<dbReference type="InterPro" id="IPR018201">
    <property type="entry name" value="Ketoacyl_synth_AS"/>
</dbReference>
<dbReference type="EMBL" id="DAAQZM010000004">
    <property type="protein sequence ID" value="HAE1515626.1"/>
    <property type="molecule type" value="Genomic_DNA"/>
</dbReference>
<accession>A0A3V3U4W5</accession>
<dbReference type="RefSeq" id="WP_039519151.1">
    <property type="nucleotide sequence ID" value="NZ_CBDHOZ010000006.1"/>
</dbReference>
<comment type="subcellular location">
    <subcellularLocation>
        <location evidence="1">Cytoplasm</location>
    </subcellularLocation>
</comment>
<evidence type="ECO:0000256" key="2">
    <source>
        <dbReference type="ARBA" id="ARBA00005194"/>
    </source>
</evidence>
<evidence type="ECO:0000256" key="7">
    <source>
        <dbReference type="ARBA" id="ARBA00022516"/>
    </source>
</evidence>
<keyword evidence="9" id="KW-0276">Fatty acid metabolism</keyword>
<dbReference type="EC" id="2.3.1.41" evidence="5"/>
<feature type="domain" description="Ketosynthase family 3 (KS3)" evidence="19">
    <location>
        <begin position="1"/>
        <end position="403"/>
    </location>
</feature>
<dbReference type="SMART" id="SM00825">
    <property type="entry name" value="PKS_KS"/>
    <property type="match status" value="1"/>
</dbReference>
<dbReference type="SUPFAM" id="SSF53901">
    <property type="entry name" value="Thiolase-like"/>
    <property type="match status" value="2"/>
</dbReference>
<dbReference type="FunFam" id="3.40.47.10:FF:000005">
    <property type="entry name" value="3-oxoacyl-[acyl-carrier-protein] synthase I"/>
    <property type="match status" value="1"/>
</dbReference>
<evidence type="ECO:0000259" key="19">
    <source>
        <dbReference type="PROSITE" id="PS52004"/>
    </source>
</evidence>
<keyword evidence="6" id="KW-0963">Cytoplasm</keyword>
<keyword evidence="7" id="KW-0444">Lipid biosynthesis</keyword>
<reference evidence="21" key="3">
    <citation type="submission" date="2019-10" db="EMBL/GenBank/DDBJ databases">
        <authorList>
            <consortium name="NCBI Pathogen Detection Project"/>
        </authorList>
    </citation>
    <scope>NUCLEOTIDE SEQUENCE</scope>
    <source>
        <strain evidence="21">Salmonella enterica</strain>
    </source>
</reference>
<evidence type="ECO:0000256" key="15">
    <source>
        <dbReference type="ARBA" id="ARBA00042143"/>
    </source>
</evidence>
<dbReference type="UniPathway" id="UPA00094"/>
<keyword evidence="8 18" id="KW-0808">Transferase</keyword>
<evidence type="ECO:0000313" key="20">
    <source>
        <dbReference type="EMBL" id="EBV2397581.1"/>
    </source>
</evidence>
<dbReference type="NCBIfam" id="NF005935">
    <property type="entry name" value="PRK07967.1"/>
    <property type="match status" value="1"/>
</dbReference>
<evidence type="ECO:0000256" key="8">
    <source>
        <dbReference type="ARBA" id="ARBA00022679"/>
    </source>
</evidence>
<dbReference type="InterPro" id="IPR000794">
    <property type="entry name" value="Beta-ketoacyl_synthase"/>
</dbReference>
<dbReference type="Pfam" id="PF02801">
    <property type="entry name" value="Ketoacyl-synt_C"/>
    <property type="match status" value="1"/>
</dbReference>
<evidence type="ECO:0000256" key="17">
    <source>
        <dbReference type="ARBA" id="ARBA00048506"/>
    </source>
</evidence>
<dbReference type="InterPro" id="IPR016039">
    <property type="entry name" value="Thiolase-like"/>
</dbReference>
<comment type="catalytic activity">
    <reaction evidence="16">
        <text>(3Z)-decenoyl-[ACP] + malonyl-[ACP] + H(+) = 3-oxo-(5Z)-dodecenoyl-[ACP] + holo-[ACP] + CO2</text>
        <dbReference type="Rhea" id="RHEA:54940"/>
        <dbReference type="Rhea" id="RHEA-COMP:9623"/>
        <dbReference type="Rhea" id="RHEA-COMP:9685"/>
        <dbReference type="Rhea" id="RHEA-COMP:9927"/>
        <dbReference type="Rhea" id="RHEA-COMP:14042"/>
        <dbReference type="ChEBI" id="CHEBI:15378"/>
        <dbReference type="ChEBI" id="CHEBI:16526"/>
        <dbReference type="ChEBI" id="CHEBI:64479"/>
        <dbReference type="ChEBI" id="CHEBI:78449"/>
        <dbReference type="ChEBI" id="CHEBI:78798"/>
        <dbReference type="ChEBI" id="CHEBI:138410"/>
    </reaction>
    <physiologicalReaction direction="left-to-right" evidence="16">
        <dbReference type="Rhea" id="RHEA:54941"/>
    </physiologicalReaction>
</comment>
<organism evidence="21">
    <name type="scientific">Salmonella enterica subsp. enterica serovar Havana</name>
    <dbReference type="NCBI Taxonomy" id="179997"/>
    <lineage>
        <taxon>Bacteria</taxon>
        <taxon>Pseudomonadati</taxon>
        <taxon>Pseudomonadota</taxon>
        <taxon>Gammaproteobacteria</taxon>
        <taxon>Enterobacterales</taxon>
        <taxon>Enterobacteriaceae</taxon>
        <taxon>Salmonella</taxon>
    </lineage>
</organism>
<reference evidence="20" key="2">
    <citation type="submission" date="2018-06" db="EMBL/GenBank/DDBJ databases">
        <authorList>
            <person name="Ashton P.M."/>
            <person name="Dallman T."/>
            <person name="Nair S."/>
            <person name="De Pinna E."/>
            <person name="Peters T."/>
            <person name="Grant K."/>
        </authorList>
    </citation>
    <scope>NUCLEOTIDE SEQUENCE</scope>
    <source>
        <strain evidence="20">288881</strain>
    </source>
</reference>
<dbReference type="InterPro" id="IPR014030">
    <property type="entry name" value="Ketoacyl_synth_N"/>
</dbReference>
<keyword evidence="10" id="KW-0443">Lipid metabolism</keyword>
<name>A0A3V3U4W5_SALET</name>
<dbReference type="PANTHER" id="PTHR11712">
    <property type="entry name" value="POLYKETIDE SYNTHASE-RELATED"/>
    <property type="match status" value="1"/>
</dbReference>
<evidence type="ECO:0000256" key="3">
    <source>
        <dbReference type="ARBA" id="ARBA00008467"/>
    </source>
</evidence>
<evidence type="ECO:0000256" key="6">
    <source>
        <dbReference type="ARBA" id="ARBA00022490"/>
    </source>
</evidence>
<keyword evidence="12 21" id="KW-0012">Acyltransferase</keyword>
<evidence type="ECO:0000256" key="14">
    <source>
        <dbReference type="ARBA" id="ARBA00041620"/>
    </source>
</evidence>
<dbReference type="Gene3D" id="3.40.47.10">
    <property type="match status" value="2"/>
</dbReference>
<evidence type="ECO:0000256" key="10">
    <source>
        <dbReference type="ARBA" id="ARBA00023098"/>
    </source>
</evidence>
<evidence type="ECO:0000256" key="1">
    <source>
        <dbReference type="ARBA" id="ARBA00004496"/>
    </source>
</evidence>
<dbReference type="GO" id="GO:0006633">
    <property type="term" value="P:fatty acid biosynthetic process"/>
    <property type="evidence" value="ECO:0007669"/>
    <property type="project" value="UniProtKB-UniPathway"/>
</dbReference>
<reference evidence="21" key="1">
    <citation type="journal article" date="2018" name="Genome Biol.">
        <title>SKESA: strategic k-mer extension for scrupulous assemblies.</title>
        <authorList>
            <person name="Souvorov A."/>
            <person name="Agarwala R."/>
            <person name="Lipman D.J."/>
        </authorList>
    </citation>
    <scope>NUCLEOTIDE SEQUENCE</scope>
    <source>
        <strain evidence="21">Salmonella enterica</strain>
    </source>
</reference>
<dbReference type="FunFam" id="3.40.47.10:FF:000006">
    <property type="entry name" value="3-oxoacyl-[acyl-carrier-protein] synthase I"/>
    <property type="match status" value="1"/>
</dbReference>